<organism evidence="1 2">
    <name type="scientific">Argiope bruennichi</name>
    <name type="common">Wasp spider</name>
    <name type="synonym">Aranea bruennichi</name>
    <dbReference type="NCBI Taxonomy" id="94029"/>
    <lineage>
        <taxon>Eukaryota</taxon>
        <taxon>Metazoa</taxon>
        <taxon>Ecdysozoa</taxon>
        <taxon>Arthropoda</taxon>
        <taxon>Chelicerata</taxon>
        <taxon>Arachnida</taxon>
        <taxon>Araneae</taxon>
        <taxon>Araneomorphae</taxon>
        <taxon>Entelegynae</taxon>
        <taxon>Araneoidea</taxon>
        <taxon>Araneidae</taxon>
        <taxon>Argiope</taxon>
    </lineage>
</organism>
<evidence type="ECO:0000313" key="1">
    <source>
        <dbReference type="EMBL" id="KAF8794423.1"/>
    </source>
</evidence>
<evidence type="ECO:0000313" key="2">
    <source>
        <dbReference type="Proteomes" id="UP000807504"/>
    </source>
</evidence>
<protein>
    <submittedName>
        <fullName evidence="1">Uncharacterized protein</fullName>
    </submittedName>
</protein>
<accession>A0A8T0FZV7</accession>
<proteinExistence type="predicted"/>
<keyword evidence="2" id="KW-1185">Reference proteome</keyword>
<name>A0A8T0FZV7_ARGBR</name>
<reference evidence="1" key="1">
    <citation type="journal article" date="2020" name="bioRxiv">
        <title>Chromosome-level reference genome of the European wasp spider Argiope bruennichi: a resource for studies on range expansion and evolutionary adaptation.</title>
        <authorList>
            <person name="Sheffer M.M."/>
            <person name="Hoppe A."/>
            <person name="Krehenwinkel H."/>
            <person name="Uhl G."/>
            <person name="Kuss A.W."/>
            <person name="Jensen L."/>
            <person name="Jensen C."/>
            <person name="Gillespie R.G."/>
            <person name="Hoff K.J."/>
            <person name="Prost S."/>
        </authorList>
    </citation>
    <scope>NUCLEOTIDE SEQUENCE</scope>
</reference>
<dbReference type="AlphaFoldDB" id="A0A8T0FZV7"/>
<dbReference type="EMBL" id="JABXBU010000002">
    <property type="protein sequence ID" value="KAF8794423.1"/>
    <property type="molecule type" value="Genomic_DNA"/>
</dbReference>
<dbReference type="Proteomes" id="UP000807504">
    <property type="component" value="Unassembled WGS sequence"/>
</dbReference>
<comment type="caution">
    <text evidence="1">The sequence shown here is derived from an EMBL/GenBank/DDBJ whole genome shotgun (WGS) entry which is preliminary data.</text>
</comment>
<reference evidence="1" key="2">
    <citation type="submission" date="2020-06" db="EMBL/GenBank/DDBJ databases">
        <authorList>
            <person name="Sheffer M."/>
        </authorList>
    </citation>
    <scope>NUCLEOTIDE SEQUENCE</scope>
</reference>
<sequence>MGDVWISGKNGTAVISVFIDQTTFEHYGCIFFLDKFAVTISNTTFSVPYTGHQIILRQLVKHQILMMSTRFNPSDHDTRCHLEPSTFQSGAFSVEL</sequence>
<gene>
    <name evidence="1" type="ORF">HNY73_002406</name>
</gene>